<evidence type="ECO:0000313" key="1">
    <source>
        <dbReference type="EMBL" id="KAF9940148.1"/>
    </source>
</evidence>
<dbReference type="SUPFAM" id="SSF55729">
    <property type="entry name" value="Acyl-CoA N-acyltransferases (Nat)"/>
    <property type="match status" value="1"/>
</dbReference>
<gene>
    <name evidence="1" type="ORF">BGZ65_007903</name>
</gene>
<dbReference type="AlphaFoldDB" id="A0A9P6IN14"/>
<dbReference type="Proteomes" id="UP000749646">
    <property type="component" value="Unassembled WGS sequence"/>
</dbReference>
<reference evidence="1" key="1">
    <citation type="journal article" date="2020" name="Fungal Divers.">
        <title>Resolving the Mortierellaceae phylogeny through synthesis of multi-gene phylogenetics and phylogenomics.</title>
        <authorList>
            <person name="Vandepol N."/>
            <person name="Liber J."/>
            <person name="Desiro A."/>
            <person name="Na H."/>
            <person name="Kennedy M."/>
            <person name="Barry K."/>
            <person name="Grigoriev I.V."/>
            <person name="Miller A.N."/>
            <person name="O'Donnell K."/>
            <person name="Stajich J.E."/>
            <person name="Bonito G."/>
        </authorList>
    </citation>
    <scope>NUCLEOTIDE SEQUENCE</scope>
    <source>
        <strain evidence="1">MES-2147</strain>
    </source>
</reference>
<evidence type="ECO:0000313" key="2">
    <source>
        <dbReference type="Proteomes" id="UP000749646"/>
    </source>
</evidence>
<comment type="caution">
    <text evidence="1">The sequence shown here is derived from an EMBL/GenBank/DDBJ whole genome shotgun (WGS) entry which is preliminary data.</text>
</comment>
<dbReference type="Pfam" id="PF13527">
    <property type="entry name" value="Acetyltransf_9"/>
    <property type="match status" value="1"/>
</dbReference>
<organism evidence="1 2">
    <name type="scientific">Modicella reniformis</name>
    <dbReference type="NCBI Taxonomy" id="1440133"/>
    <lineage>
        <taxon>Eukaryota</taxon>
        <taxon>Fungi</taxon>
        <taxon>Fungi incertae sedis</taxon>
        <taxon>Mucoromycota</taxon>
        <taxon>Mortierellomycotina</taxon>
        <taxon>Mortierellomycetes</taxon>
        <taxon>Mortierellales</taxon>
        <taxon>Mortierellaceae</taxon>
        <taxon>Modicella</taxon>
    </lineage>
</organism>
<proteinExistence type="predicted"/>
<dbReference type="OrthoDB" id="2321175at2759"/>
<sequence length="526" mass="59724">MTVTHAEPSQRKTIDIGDGLIMRWSTKADTDNVVDLVSRSFRWLPLGDPLPEDSIPDPNEFVKAAARRLLSGKNAVMSEYDCALVEDTKRGKGKNPIVACVSLHRCQVYYGSVKFFVGKPEMIATDTSYRNQGFVRRLLYEVVHPESETRGDAFQFISGIQHFYRQFGYEYGIGCDSVGTIESPDFVPALGKDKSEPFILRTATQDDLPLLNRLSSPERLHHNSVMGLLYTPEYWQWTVHDIFQDKQSRFDCILRDTRIIVEAGSGKAIGFTVVSYAFVSPQLEAVALEDDADYVHVIYPALRQLFAQSKEIIELAAKEREVAKNKNQLADKAATNNTTAPVEAKSVPFKFYVALHERHPFCQLLGKNLTLRPNIPGYKLYTRIHSYPAFVKTVTPELEKRLSNSALAGVTGRLRLDFFRQVEGSSGRGLEVFFERGKVVDATEWVNPSPEGQLEEKLAWKKAGITPTIYYATFAPLTFTLLMTGRRSLEELQWAYGENYVKDDETRLLLNTLFPNGHHRFDQHYW</sequence>
<protein>
    <submittedName>
        <fullName evidence="1">Uncharacterized protein</fullName>
    </submittedName>
</protein>
<keyword evidence="2" id="KW-1185">Reference proteome</keyword>
<dbReference type="Gene3D" id="3.40.630.30">
    <property type="match status" value="1"/>
</dbReference>
<dbReference type="InterPro" id="IPR016181">
    <property type="entry name" value="Acyl_CoA_acyltransferase"/>
</dbReference>
<dbReference type="EMBL" id="JAAAHW010009474">
    <property type="protein sequence ID" value="KAF9940148.1"/>
    <property type="molecule type" value="Genomic_DNA"/>
</dbReference>
<name>A0A9P6IN14_9FUNG</name>
<accession>A0A9P6IN14</accession>